<keyword evidence="2" id="KW-1185">Reference proteome</keyword>
<evidence type="ECO:0000313" key="2">
    <source>
        <dbReference type="Proteomes" id="UP000267469"/>
    </source>
</evidence>
<dbReference type="Gene3D" id="3.40.630.30">
    <property type="match status" value="1"/>
</dbReference>
<evidence type="ECO:0000313" key="1">
    <source>
        <dbReference type="EMBL" id="RNL95091.1"/>
    </source>
</evidence>
<protein>
    <recommendedName>
        <fullName evidence="3">GNAT family N-acetyltransferase</fullName>
    </recommendedName>
</protein>
<sequence length="173" mass="19975">MPIKVKYVVLTEDHANWIIDNTRAQYKRLFKDHGKYKDIQKYLDETYALEPLVKSHNDFSKQMLMAFEESVPVASAELLASLPEEERPENSDKPLLTRKMLHNTEGKGLAELLQRSEEIARQKKHDTLLIRTFGANDTAQKIIRNAGFEPHKTEHARMGNASVEQLLFIKNMV</sequence>
<dbReference type="RefSeq" id="WP_123214003.1">
    <property type="nucleotide sequence ID" value="NZ_RJTM01000002.1"/>
</dbReference>
<accession>A0A3N0F4V9</accession>
<comment type="caution">
    <text evidence="1">The sequence shown here is derived from an EMBL/GenBank/DDBJ whole genome shotgun (WGS) entry which is preliminary data.</text>
</comment>
<dbReference type="InterPro" id="IPR016181">
    <property type="entry name" value="Acyl_CoA_acyltransferase"/>
</dbReference>
<name>A0A3N0F4V9_SINP1</name>
<dbReference type="AlphaFoldDB" id="A0A3N0F4V9"/>
<dbReference type="OrthoDB" id="1348966at2"/>
<dbReference type="EMBL" id="RJTM01000002">
    <property type="protein sequence ID" value="RNL95091.1"/>
    <property type="molecule type" value="Genomic_DNA"/>
</dbReference>
<reference evidence="1 2" key="1">
    <citation type="submission" date="2018-10" db="EMBL/GenBank/DDBJ databases">
        <title>Sinomicrobium pectinilyticum sp. nov., a pectinase-producing bacterium isolated from alkaline and saline soil, and emended description of the genus Sinomicrobium.</title>
        <authorList>
            <person name="Cheng B."/>
            <person name="Li C."/>
            <person name="Lai Q."/>
            <person name="Du M."/>
            <person name="Shao Z."/>
            <person name="Xu P."/>
            <person name="Yang C."/>
        </authorList>
    </citation>
    <scope>NUCLEOTIDE SEQUENCE [LARGE SCALE GENOMIC DNA]</scope>
    <source>
        <strain evidence="1 2">5DNS001</strain>
    </source>
</reference>
<organism evidence="1 2">
    <name type="scientific">Sinomicrobium pectinilyticum</name>
    <dbReference type="NCBI Taxonomy" id="1084421"/>
    <lineage>
        <taxon>Bacteria</taxon>
        <taxon>Pseudomonadati</taxon>
        <taxon>Bacteroidota</taxon>
        <taxon>Flavobacteriia</taxon>
        <taxon>Flavobacteriales</taxon>
        <taxon>Flavobacteriaceae</taxon>
        <taxon>Sinomicrobium</taxon>
    </lineage>
</organism>
<proteinExistence type="predicted"/>
<gene>
    <name evidence="1" type="ORF">ED312_00355</name>
</gene>
<dbReference type="SUPFAM" id="SSF55729">
    <property type="entry name" value="Acyl-CoA N-acyltransferases (Nat)"/>
    <property type="match status" value="1"/>
</dbReference>
<evidence type="ECO:0008006" key="3">
    <source>
        <dbReference type="Google" id="ProtNLM"/>
    </source>
</evidence>
<dbReference type="Proteomes" id="UP000267469">
    <property type="component" value="Unassembled WGS sequence"/>
</dbReference>